<evidence type="ECO:0000256" key="1">
    <source>
        <dbReference type="ARBA" id="ARBA00022679"/>
    </source>
</evidence>
<protein>
    <submittedName>
        <fullName evidence="7">Serine/threonine protein kinase</fullName>
    </submittedName>
</protein>
<keyword evidence="4 5" id="KW-0067">ATP-binding</keyword>
<evidence type="ECO:0000256" key="2">
    <source>
        <dbReference type="ARBA" id="ARBA00022741"/>
    </source>
</evidence>
<dbReference type="InterPro" id="IPR000719">
    <property type="entry name" value="Prot_kinase_dom"/>
</dbReference>
<dbReference type="GO" id="GO:0004674">
    <property type="term" value="F:protein serine/threonine kinase activity"/>
    <property type="evidence" value="ECO:0007669"/>
    <property type="project" value="UniProtKB-KW"/>
</dbReference>
<evidence type="ECO:0000256" key="5">
    <source>
        <dbReference type="PROSITE-ProRule" id="PRU10141"/>
    </source>
</evidence>
<dbReference type="Gene3D" id="3.30.200.20">
    <property type="entry name" value="Phosphorylase Kinase, domain 1"/>
    <property type="match status" value="1"/>
</dbReference>
<feature type="domain" description="Protein kinase" evidence="6">
    <location>
        <begin position="28"/>
        <end position="289"/>
    </location>
</feature>
<evidence type="ECO:0000256" key="4">
    <source>
        <dbReference type="ARBA" id="ARBA00022840"/>
    </source>
</evidence>
<dbReference type="PANTHER" id="PTHR43289">
    <property type="entry name" value="MITOGEN-ACTIVATED PROTEIN KINASE KINASE KINASE 20-RELATED"/>
    <property type="match status" value="1"/>
</dbReference>
<dbReference type="InterPro" id="IPR011009">
    <property type="entry name" value="Kinase-like_dom_sf"/>
</dbReference>
<dbReference type="InterPro" id="IPR017441">
    <property type="entry name" value="Protein_kinase_ATP_BS"/>
</dbReference>
<dbReference type="OrthoDB" id="9813021at2"/>
<dbReference type="PROSITE" id="PS00107">
    <property type="entry name" value="PROTEIN_KINASE_ATP"/>
    <property type="match status" value="1"/>
</dbReference>
<dbReference type="EMBL" id="CP042425">
    <property type="protein sequence ID" value="QEL16363.1"/>
    <property type="molecule type" value="Genomic_DNA"/>
</dbReference>
<organism evidence="7 8">
    <name type="scientific">Limnoglobus roseus</name>
    <dbReference type="NCBI Taxonomy" id="2598579"/>
    <lineage>
        <taxon>Bacteria</taxon>
        <taxon>Pseudomonadati</taxon>
        <taxon>Planctomycetota</taxon>
        <taxon>Planctomycetia</taxon>
        <taxon>Gemmatales</taxon>
        <taxon>Gemmataceae</taxon>
        <taxon>Limnoglobus</taxon>
    </lineage>
</organism>
<dbReference type="Proteomes" id="UP000324974">
    <property type="component" value="Chromosome"/>
</dbReference>
<dbReference type="RefSeq" id="WP_149111102.1">
    <property type="nucleotide sequence ID" value="NZ_CP042425.1"/>
</dbReference>
<evidence type="ECO:0000313" key="8">
    <source>
        <dbReference type="Proteomes" id="UP000324974"/>
    </source>
</evidence>
<dbReference type="GO" id="GO:0005524">
    <property type="term" value="F:ATP binding"/>
    <property type="evidence" value="ECO:0007669"/>
    <property type="project" value="UniProtKB-UniRule"/>
</dbReference>
<dbReference type="SMART" id="SM00220">
    <property type="entry name" value="S_TKc"/>
    <property type="match status" value="1"/>
</dbReference>
<dbReference type="PROSITE" id="PS00108">
    <property type="entry name" value="PROTEIN_KINASE_ST"/>
    <property type="match status" value="1"/>
</dbReference>
<feature type="binding site" evidence="5">
    <location>
        <position position="57"/>
    </location>
    <ligand>
        <name>ATP</name>
        <dbReference type="ChEBI" id="CHEBI:30616"/>
    </ligand>
</feature>
<dbReference type="Pfam" id="PF00069">
    <property type="entry name" value="Pkinase"/>
    <property type="match status" value="1"/>
</dbReference>
<reference evidence="8" key="1">
    <citation type="submission" date="2019-08" db="EMBL/GenBank/DDBJ databases">
        <title>Limnoglobus roseus gen. nov., sp. nov., a novel freshwater planctomycete with a giant genome from the family Gemmataceae.</title>
        <authorList>
            <person name="Kulichevskaya I.S."/>
            <person name="Naumoff D.G."/>
            <person name="Miroshnikov K."/>
            <person name="Ivanova A."/>
            <person name="Philippov D.A."/>
            <person name="Hakobyan A."/>
            <person name="Rijpstra I.C."/>
            <person name="Sinninghe Damste J.S."/>
            <person name="Liesack W."/>
            <person name="Dedysh S.N."/>
        </authorList>
    </citation>
    <scope>NUCLEOTIDE SEQUENCE [LARGE SCALE GENOMIC DNA]</scope>
    <source>
        <strain evidence="8">PX52</strain>
    </source>
</reference>
<dbReference type="CDD" id="cd14014">
    <property type="entry name" value="STKc_PknB_like"/>
    <property type="match status" value="1"/>
</dbReference>
<gene>
    <name evidence="7" type="ORF">PX52LOC_03313</name>
</gene>
<dbReference type="KEGG" id="lrs:PX52LOC_03313"/>
<keyword evidence="7" id="KW-0723">Serine/threonine-protein kinase</keyword>
<dbReference type="SUPFAM" id="SSF56112">
    <property type="entry name" value="Protein kinase-like (PK-like)"/>
    <property type="match status" value="1"/>
</dbReference>
<accession>A0A5C1ADP7</accession>
<evidence type="ECO:0000256" key="3">
    <source>
        <dbReference type="ARBA" id="ARBA00022777"/>
    </source>
</evidence>
<dbReference type="PROSITE" id="PS50011">
    <property type="entry name" value="PROTEIN_KINASE_DOM"/>
    <property type="match status" value="1"/>
</dbReference>
<keyword evidence="2 5" id="KW-0547">Nucleotide-binding</keyword>
<keyword evidence="1" id="KW-0808">Transferase</keyword>
<sequence>MDTPTQPSESSEPPAVDLLPLPSRLGDYELTAALGAGGMGVVYRARHRSLQSTAAVKVLNPAIAHHTTARQRFLQEARLTAGLRHDGVVRVVHVGEDGPVLFLVMELLEGESLTDRLKRGPAFTTDETVRIGREVASALAEAHRQNLVHRDIKPGNIFLQHIPGRPPRVKLLDFGIARRQDADQSFTSVHALIGTPHYMAPEQVDDSRVGSPADVFSLGCVLYELVSGRNPFRGRSQAASLRLIAEYDPPPLNELFPILPDAFSTVVRDCLFKDPLRRPTAEDVERRLLQVEPEPDSRTALRTVSAAADTTETQKYRPNAKPTARRWVGAFALLIALGTLGCLGLWLDSRPPKPKADDANPVADRPLPVADKSQSVLSGWRLEQPPPLDEWLRGRRIRTVRQDGGAEFRSLLAALAAVRSGEAIEILDAGPYTDFAPLPDGSVGLSVPPDVTDIGIFSRTGASLRTTKYQVNKNIPPKNGRVCYAGATIAAGAGLRLHGLTFQADPPPQNTADASAWRLSIGGPCVVEDCLWLRAAHPRPEQYLVILAFDFRNSAAMPLTVRRCWVEGTVNTHVTNPGVRTEARIERCVFTDASQNLWLQLGHARWAFLENIFQADDCCVALGTTRFAPAKGQPEVLFGRNTFLSTARSPVRVERYEKGELAKVSVALFDNAFSGPGEPIHFAASQDARESRSWASQENWSTDHSGAAWLNFLEGRIQFVSQDPLAPDFARIENSPPGTGGAGLRGPGAVPSGPLSDALEWLAYLQARRGMVSP</sequence>
<dbReference type="Gene3D" id="1.10.510.10">
    <property type="entry name" value="Transferase(Phosphotransferase) domain 1"/>
    <property type="match status" value="1"/>
</dbReference>
<evidence type="ECO:0000259" key="6">
    <source>
        <dbReference type="PROSITE" id="PS50011"/>
    </source>
</evidence>
<keyword evidence="8" id="KW-1185">Reference proteome</keyword>
<evidence type="ECO:0000313" key="7">
    <source>
        <dbReference type="EMBL" id="QEL16363.1"/>
    </source>
</evidence>
<dbReference type="AlphaFoldDB" id="A0A5C1ADP7"/>
<name>A0A5C1ADP7_9BACT</name>
<dbReference type="InterPro" id="IPR008271">
    <property type="entry name" value="Ser/Thr_kinase_AS"/>
</dbReference>
<keyword evidence="3 7" id="KW-0418">Kinase</keyword>
<dbReference type="PANTHER" id="PTHR43289:SF6">
    <property type="entry name" value="SERINE_THREONINE-PROTEIN KINASE NEKL-3"/>
    <property type="match status" value="1"/>
</dbReference>
<proteinExistence type="predicted"/>